<dbReference type="InterPro" id="IPR046357">
    <property type="entry name" value="PPIase_dom_sf"/>
</dbReference>
<evidence type="ECO:0000256" key="8">
    <source>
        <dbReference type="SAM" id="SignalP"/>
    </source>
</evidence>
<dbReference type="Gene3D" id="3.80.30.20">
    <property type="entry name" value="tm_1862 like domain"/>
    <property type="match status" value="1"/>
</dbReference>
<dbReference type="SUPFAM" id="SSF102114">
    <property type="entry name" value="Radical SAM enzymes"/>
    <property type="match status" value="1"/>
</dbReference>
<proteinExistence type="predicted"/>
<protein>
    <submittedName>
        <fullName evidence="12">tRNA-i(6)A37 thiotransferase enzyme MiaB</fullName>
    </submittedName>
</protein>
<dbReference type="Pfam" id="PF01938">
    <property type="entry name" value="TRAM"/>
    <property type="match status" value="1"/>
</dbReference>
<organism evidence="12 13">
    <name type="scientific">Ectocarpus siliculosus</name>
    <name type="common">Brown alga</name>
    <name type="synonym">Conferva siliculosa</name>
    <dbReference type="NCBI Taxonomy" id="2880"/>
    <lineage>
        <taxon>Eukaryota</taxon>
        <taxon>Sar</taxon>
        <taxon>Stramenopiles</taxon>
        <taxon>Ochrophyta</taxon>
        <taxon>PX clade</taxon>
        <taxon>Phaeophyceae</taxon>
        <taxon>Ectocarpales</taxon>
        <taxon>Ectocarpaceae</taxon>
        <taxon>Ectocarpus</taxon>
    </lineage>
</organism>
<feature type="domain" description="Radical SAM core" evidence="11">
    <location>
        <begin position="125"/>
        <end position="386"/>
    </location>
</feature>
<dbReference type="PROSITE" id="PS51918">
    <property type="entry name" value="RADICAL_SAM"/>
    <property type="match status" value="1"/>
</dbReference>
<dbReference type="InterPro" id="IPR006638">
    <property type="entry name" value="Elp3/MiaA/NifB-like_rSAM"/>
</dbReference>
<feature type="compositionally biased region" description="Polar residues" evidence="7">
    <location>
        <begin position="66"/>
        <end position="77"/>
    </location>
</feature>
<dbReference type="InterPro" id="IPR023058">
    <property type="entry name" value="PPIase_PpiC_CS"/>
</dbReference>
<evidence type="ECO:0000313" key="12">
    <source>
        <dbReference type="EMBL" id="CBN76949.1"/>
    </source>
</evidence>
<dbReference type="Proteomes" id="UP000002630">
    <property type="component" value="Linkage Group LG15"/>
</dbReference>
<dbReference type="EMBL" id="FN648420">
    <property type="protein sequence ID" value="CBN76949.1"/>
    <property type="molecule type" value="Genomic_DNA"/>
</dbReference>
<dbReference type="GO" id="GO:0035600">
    <property type="term" value="P:tRNA methylthiolation"/>
    <property type="evidence" value="ECO:0007669"/>
    <property type="project" value="TreeGrafter"/>
</dbReference>
<dbReference type="SUPFAM" id="SSF54534">
    <property type="entry name" value="FKBP-like"/>
    <property type="match status" value="1"/>
</dbReference>
<feature type="signal peptide" evidence="8">
    <location>
        <begin position="1"/>
        <end position="25"/>
    </location>
</feature>
<dbReference type="InterPro" id="IPR058240">
    <property type="entry name" value="rSAM_sf"/>
</dbReference>
<feature type="compositionally biased region" description="Low complexity" evidence="7">
    <location>
        <begin position="30"/>
        <end position="44"/>
    </location>
</feature>
<keyword evidence="3" id="KW-0479">Metal-binding</keyword>
<dbReference type="InterPro" id="IPR007197">
    <property type="entry name" value="rSAM"/>
</dbReference>
<dbReference type="Pfam" id="PF13616">
    <property type="entry name" value="Rotamase_3"/>
    <property type="match status" value="1"/>
</dbReference>
<dbReference type="GO" id="GO:0003755">
    <property type="term" value="F:peptidyl-prolyl cis-trans isomerase activity"/>
    <property type="evidence" value="ECO:0007669"/>
    <property type="project" value="UniProtKB-KW"/>
</dbReference>
<dbReference type="InterPro" id="IPR000297">
    <property type="entry name" value="PPIase_PpiC"/>
</dbReference>
<dbReference type="InterPro" id="IPR023404">
    <property type="entry name" value="rSAM_horseshoe"/>
</dbReference>
<dbReference type="InterPro" id="IPR002792">
    <property type="entry name" value="TRAM_dom"/>
</dbReference>
<feature type="region of interest" description="Disordered" evidence="7">
    <location>
        <begin position="30"/>
        <end position="80"/>
    </location>
</feature>
<dbReference type="SMART" id="SM00729">
    <property type="entry name" value="Elp3"/>
    <property type="match status" value="1"/>
</dbReference>
<evidence type="ECO:0000256" key="5">
    <source>
        <dbReference type="ARBA" id="ARBA00023014"/>
    </source>
</evidence>
<sequence length="455" mass="49958">MATATRRRRQGSAAILAGVWLSCAATGFTLPPTTPRTGRATAGARDVRQATPAAEPPRAGRPLFADSSSDGSTTVATQPKRKKVVKPWFTKAQETVDYSNVEAMYVRHILVQTEGLAKTCLEQIREGADFGELASSISDCQATRAKGGEIGWASTPQGQRVEPIETSPPKSPQLAVPASAAARVLPAALSQNGEAEQGSQQQEQEEALSGAMADVEAGMEEILPLAARTALLDYKPGDVVVTPTGRGWHVIKRRRARRPATARRARGSQPRPLGPSRGRELQVLKNMRRGYTITRYMRIIDRIRELSPDAAITGDVIVGFPGETEEQFQHTLDLMERVKFDNLNTFSYSPRPNTEAALWENQVPEDVKADRLQRVMRLGCTHAQERSDRYMGRVEEVLVEERNPKNAAQVMGRTRTNRPVFLNGDIGQLKGKLIKAEITECRPWSLTGVAQGEPY</sequence>
<name>D8LJ65_ECTSI</name>
<dbReference type="OrthoDB" id="1730074at2759"/>
<dbReference type="PANTHER" id="PTHR43020">
    <property type="entry name" value="CDK5 REGULATORY SUBUNIT-ASSOCIATED PROTEIN 1"/>
    <property type="match status" value="1"/>
</dbReference>
<keyword evidence="6" id="KW-0697">Rotamase</keyword>
<evidence type="ECO:0000259" key="11">
    <source>
        <dbReference type="PROSITE" id="PS51918"/>
    </source>
</evidence>
<reference evidence="12 13" key="1">
    <citation type="journal article" date="2010" name="Nature">
        <title>The Ectocarpus genome and the independent evolution of multicellularity in brown algae.</title>
        <authorList>
            <person name="Cock J.M."/>
            <person name="Sterck L."/>
            <person name="Rouze P."/>
            <person name="Scornet D."/>
            <person name="Allen A.E."/>
            <person name="Amoutzias G."/>
            <person name="Anthouard V."/>
            <person name="Artiguenave F."/>
            <person name="Aury J.M."/>
            <person name="Badger J.H."/>
            <person name="Beszteri B."/>
            <person name="Billiau K."/>
            <person name="Bonnet E."/>
            <person name="Bothwell J.H."/>
            <person name="Bowler C."/>
            <person name="Boyen C."/>
            <person name="Brownlee C."/>
            <person name="Carrano C.J."/>
            <person name="Charrier B."/>
            <person name="Cho G.Y."/>
            <person name="Coelho S.M."/>
            <person name="Collen J."/>
            <person name="Corre E."/>
            <person name="Da Silva C."/>
            <person name="Delage L."/>
            <person name="Delaroque N."/>
            <person name="Dittami S.M."/>
            <person name="Doulbeau S."/>
            <person name="Elias M."/>
            <person name="Farnham G."/>
            <person name="Gachon C.M."/>
            <person name="Gschloessl B."/>
            <person name="Heesch S."/>
            <person name="Jabbari K."/>
            <person name="Jubin C."/>
            <person name="Kawai H."/>
            <person name="Kimura K."/>
            <person name="Kloareg B."/>
            <person name="Kupper F.C."/>
            <person name="Lang D."/>
            <person name="Le Bail A."/>
            <person name="Leblanc C."/>
            <person name="Lerouge P."/>
            <person name="Lohr M."/>
            <person name="Lopez P.J."/>
            <person name="Martens C."/>
            <person name="Maumus F."/>
            <person name="Michel G."/>
            <person name="Miranda-Saavedra D."/>
            <person name="Morales J."/>
            <person name="Moreau H."/>
            <person name="Motomura T."/>
            <person name="Nagasato C."/>
            <person name="Napoli C.A."/>
            <person name="Nelson D.R."/>
            <person name="Nyvall-Collen P."/>
            <person name="Peters A.F."/>
            <person name="Pommier C."/>
            <person name="Potin P."/>
            <person name="Poulain J."/>
            <person name="Quesneville H."/>
            <person name="Read B."/>
            <person name="Rensing S.A."/>
            <person name="Ritter A."/>
            <person name="Rousvoal S."/>
            <person name="Samanta M."/>
            <person name="Samson G."/>
            <person name="Schroeder D.C."/>
            <person name="Segurens B."/>
            <person name="Strittmatter M."/>
            <person name="Tonon T."/>
            <person name="Tregear J.W."/>
            <person name="Valentin K."/>
            <person name="von Dassow P."/>
            <person name="Yamagishi T."/>
            <person name="Van de Peer Y."/>
            <person name="Wincker P."/>
        </authorList>
    </citation>
    <scope>NUCLEOTIDE SEQUENCE [LARGE SCALE GENOMIC DNA]</scope>
    <source>
        <strain evidence="13">Ec32 / CCAP1310/4</strain>
    </source>
</reference>
<dbReference type="Gene3D" id="3.10.50.40">
    <property type="match status" value="1"/>
</dbReference>
<dbReference type="PANTHER" id="PTHR43020:SF2">
    <property type="entry name" value="MITOCHONDRIAL TRNA METHYLTHIOTRANSFERASE CDK5RAP1"/>
    <property type="match status" value="1"/>
</dbReference>
<feature type="region of interest" description="Disordered" evidence="7">
    <location>
        <begin position="254"/>
        <end position="277"/>
    </location>
</feature>
<evidence type="ECO:0000259" key="10">
    <source>
        <dbReference type="PROSITE" id="PS50926"/>
    </source>
</evidence>
<feature type="domain" description="PpiC" evidence="9">
    <location>
        <begin position="101"/>
        <end position="165"/>
    </location>
</feature>
<dbReference type="PROSITE" id="PS50198">
    <property type="entry name" value="PPIC_PPIASE_2"/>
    <property type="match status" value="1"/>
</dbReference>
<feature type="compositionally biased region" description="Basic residues" evidence="7">
    <location>
        <begin position="254"/>
        <end position="266"/>
    </location>
</feature>
<keyword evidence="6" id="KW-0413">Isomerase</keyword>
<keyword evidence="13" id="KW-1185">Reference proteome</keyword>
<dbReference type="InParanoid" id="D8LJ65"/>
<feature type="region of interest" description="Disordered" evidence="7">
    <location>
        <begin position="150"/>
        <end position="175"/>
    </location>
</feature>
<evidence type="ECO:0000313" key="13">
    <source>
        <dbReference type="Proteomes" id="UP000002630"/>
    </source>
</evidence>
<evidence type="ECO:0000259" key="9">
    <source>
        <dbReference type="PROSITE" id="PS50198"/>
    </source>
</evidence>
<evidence type="ECO:0000256" key="2">
    <source>
        <dbReference type="ARBA" id="ARBA00022691"/>
    </source>
</evidence>
<dbReference type="Pfam" id="PF04055">
    <property type="entry name" value="Radical_SAM"/>
    <property type="match status" value="1"/>
</dbReference>
<feature type="chain" id="PRO_5007913296" evidence="8">
    <location>
        <begin position="26"/>
        <end position="455"/>
    </location>
</feature>
<dbReference type="PROSITE" id="PS01096">
    <property type="entry name" value="PPIC_PPIASE_1"/>
    <property type="match status" value="1"/>
</dbReference>
<dbReference type="eggNOG" id="KOG2492">
    <property type="taxonomic scope" value="Eukaryota"/>
</dbReference>
<dbReference type="AlphaFoldDB" id="D8LJ65"/>
<evidence type="ECO:0000256" key="4">
    <source>
        <dbReference type="ARBA" id="ARBA00023004"/>
    </source>
</evidence>
<accession>D8LJ65</accession>
<feature type="region of interest" description="Disordered" evidence="7">
    <location>
        <begin position="190"/>
        <end position="210"/>
    </location>
</feature>
<dbReference type="GO" id="GO:0046872">
    <property type="term" value="F:metal ion binding"/>
    <property type="evidence" value="ECO:0007669"/>
    <property type="project" value="UniProtKB-KW"/>
</dbReference>
<dbReference type="PROSITE" id="PS51257">
    <property type="entry name" value="PROKAR_LIPOPROTEIN"/>
    <property type="match status" value="1"/>
</dbReference>
<dbReference type="GO" id="GO:0035596">
    <property type="term" value="F:methylthiotransferase activity"/>
    <property type="evidence" value="ECO:0007669"/>
    <property type="project" value="TreeGrafter"/>
</dbReference>
<keyword evidence="5" id="KW-0411">Iron-sulfur</keyword>
<evidence type="ECO:0000256" key="6">
    <source>
        <dbReference type="PROSITE-ProRule" id="PRU00278"/>
    </source>
</evidence>
<gene>
    <name evidence="12" type="primary">MiaB</name>
    <name evidence="12" type="ORF">Esi_0024_0090</name>
</gene>
<feature type="domain" description="TRAM" evidence="10">
    <location>
        <begin position="388"/>
        <end position="452"/>
    </location>
</feature>
<dbReference type="PROSITE" id="PS50926">
    <property type="entry name" value="TRAM"/>
    <property type="match status" value="1"/>
</dbReference>
<dbReference type="EMBL" id="FN649740">
    <property type="protein sequence ID" value="CBN76949.1"/>
    <property type="molecule type" value="Genomic_DNA"/>
</dbReference>
<keyword evidence="4" id="KW-0408">Iron</keyword>
<keyword evidence="1" id="KW-0004">4Fe-4S</keyword>
<evidence type="ECO:0000256" key="1">
    <source>
        <dbReference type="ARBA" id="ARBA00022485"/>
    </source>
</evidence>
<keyword evidence="8" id="KW-0732">Signal</keyword>
<evidence type="ECO:0000256" key="3">
    <source>
        <dbReference type="ARBA" id="ARBA00022723"/>
    </source>
</evidence>
<dbReference type="GO" id="GO:0051539">
    <property type="term" value="F:4 iron, 4 sulfur cluster binding"/>
    <property type="evidence" value="ECO:0007669"/>
    <property type="project" value="UniProtKB-KW"/>
</dbReference>
<keyword evidence="2" id="KW-0949">S-adenosyl-L-methionine</keyword>
<evidence type="ECO:0000256" key="7">
    <source>
        <dbReference type="SAM" id="MobiDB-lite"/>
    </source>
</evidence>
<dbReference type="STRING" id="2880.D8LJ65"/>